<gene>
    <name evidence="2" type="ORF">AB0L03_31800</name>
</gene>
<feature type="transmembrane region" description="Helical" evidence="1">
    <location>
        <begin position="105"/>
        <end position="126"/>
    </location>
</feature>
<name>A0ABV3J3T4_9ACTN</name>
<sequence length="150" mass="16002">MKERTKRWPVGLVCLLMAFLPGVYAVPGLVRSTGLVGTPGTFTVLLCETSGTGRGSHTVCHGTFRPDGGGRPDDRASIDTEYDRGERVAVTRSGGAYYSVTPEAFFGWLAVDCVVVFLLFMGGRLLRRAAHMRGAPSGGVGAHPGRRPVH</sequence>
<comment type="caution">
    <text evidence="2">The sequence shown here is derived from an EMBL/GenBank/DDBJ whole genome shotgun (WGS) entry which is preliminary data.</text>
</comment>
<keyword evidence="1" id="KW-0812">Transmembrane</keyword>
<evidence type="ECO:0000256" key="1">
    <source>
        <dbReference type="SAM" id="Phobius"/>
    </source>
</evidence>
<reference evidence="2 3" key="1">
    <citation type="submission" date="2024-06" db="EMBL/GenBank/DDBJ databases">
        <title>The Natural Products Discovery Center: Release of the First 8490 Sequenced Strains for Exploring Actinobacteria Biosynthetic Diversity.</title>
        <authorList>
            <person name="Kalkreuter E."/>
            <person name="Kautsar S.A."/>
            <person name="Yang D."/>
            <person name="Bader C.D."/>
            <person name="Teijaro C.N."/>
            <person name="Fluegel L."/>
            <person name="Davis C.M."/>
            <person name="Simpson J.R."/>
            <person name="Lauterbach L."/>
            <person name="Steele A.D."/>
            <person name="Gui C."/>
            <person name="Meng S."/>
            <person name="Li G."/>
            <person name="Viehrig K."/>
            <person name="Ye F."/>
            <person name="Su P."/>
            <person name="Kiefer A.F."/>
            <person name="Nichols A."/>
            <person name="Cepeda A.J."/>
            <person name="Yan W."/>
            <person name="Fan B."/>
            <person name="Jiang Y."/>
            <person name="Adhikari A."/>
            <person name="Zheng C.-J."/>
            <person name="Schuster L."/>
            <person name="Cowan T.M."/>
            <person name="Smanski M.J."/>
            <person name="Chevrette M.G."/>
            <person name="De Carvalho L.P.S."/>
            <person name="Shen B."/>
        </authorList>
    </citation>
    <scope>NUCLEOTIDE SEQUENCE [LARGE SCALE GENOMIC DNA]</scope>
    <source>
        <strain evidence="2 3">NPDC053791</strain>
    </source>
</reference>
<evidence type="ECO:0000313" key="2">
    <source>
        <dbReference type="EMBL" id="MEV4927343.1"/>
    </source>
</evidence>
<keyword evidence="1" id="KW-1133">Transmembrane helix</keyword>
<dbReference type="RefSeq" id="WP_366090510.1">
    <property type="nucleotide sequence ID" value="NZ_JBFASG010000049.1"/>
</dbReference>
<accession>A0ABV3J3T4</accession>
<organism evidence="2 3">
    <name type="scientific">Streptomyces roseoverticillatus</name>
    <dbReference type="NCBI Taxonomy" id="66429"/>
    <lineage>
        <taxon>Bacteria</taxon>
        <taxon>Bacillati</taxon>
        <taxon>Actinomycetota</taxon>
        <taxon>Actinomycetes</taxon>
        <taxon>Kitasatosporales</taxon>
        <taxon>Streptomycetaceae</taxon>
        <taxon>Streptomyces</taxon>
    </lineage>
</organism>
<evidence type="ECO:0000313" key="3">
    <source>
        <dbReference type="Proteomes" id="UP001552479"/>
    </source>
</evidence>
<keyword evidence="3" id="KW-1185">Reference proteome</keyword>
<dbReference type="EMBL" id="JBFASG010000049">
    <property type="protein sequence ID" value="MEV4927343.1"/>
    <property type="molecule type" value="Genomic_DNA"/>
</dbReference>
<proteinExistence type="predicted"/>
<dbReference type="Proteomes" id="UP001552479">
    <property type="component" value="Unassembled WGS sequence"/>
</dbReference>
<keyword evidence="1" id="KW-0472">Membrane</keyword>
<protein>
    <submittedName>
        <fullName evidence="2">Uncharacterized protein</fullName>
    </submittedName>
</protein>